<gene>
    <name evidence="1" type="ORF">SAMN03080598_03480</name>
</gene>
<dbReference type="Proteomes" id="UP000236736">
    <property type="component" value="Unassembled WGS sequence"/>
</dbReference>
<keyword evidence="2" id="KW-1185">Reference proteome</keyword>
<protein>
    <recommendedName>
        <fullName evidence="3">Antitoxin component of toxin-antitoxin stability system, DNA-binding transcriptional repressor</fullName>
    </recommendedName>
</protein>
<proteinExistence type="predicted"/>
<sequence length="82" mass="9301">MTRTMHIGEFKAKFSEVVELIKNGVTIKVIKGKTGELVGYFGKNLEPAKPVKRKLGFFNTQGVKINKEDLNWSDQELEEFGL</sequence>
<dbReference type="EMBL" id="FNVR01000027">
    <property type="protein sequence ID" value="SEG35096.1"/>
    <property type="molecule type" value="Genomic_DNA"/>
</dbReference>
<name>A0A1H5ZI71_9BACT</name>
<evidence type="ECO:0000313" key="2">
    <source>
        <dbReference type="Proteomes" id="UP000236736"/>
    </source>
</evidence>
<organism evidence="1 2">
    <name type="scientific">Algoriphagus boritolerans DSM 17298 = JCM 18970</name>
    <dbReference type="NCBI Taxonomy" id="1120964"/>
    <lineage>
        <taxon>Bacteria</taxon>
        <taxon>Pseudomonadati</taxon>
        <taxon>Bacteroidota</taxon>
        <taxon>Cytophagia</taxon>
        <taxon>Cytophagales</taxon>
        <taxon>Cyclobacteriaceae</taxon>
        <taxon>Algoriphagus</taxon>
    </lineage>
</organism>
<evidence type="ECO:0000313" key="1">
    <source>
        <dbReference type="EMBL" id="SEG35096.1"/>
    </source>
</evidence>
<accession>A0A1H5ZI71</accession>
<reference evidence="2" key="1">
    <citation type="submission" date="2016-10" db="EMBL/GenBank/DDBJ databases">
        <authorList>
            <person name="Varghese N."/>
            <person name="Submissions S."/>
        </authorList>
    </citation>
    <scope>NUCLEOTIDE SEQUENCE [LARGE SCALE GENOMIC DNA]</scope>
    <source>
        <strain evidence="2">DSM 17298</strain>
    </source>
</reference>
<dbReference type="AlphaFoldDB" id="A0A1H5ZI71"/>
<dbReference type="OrthoDB" id="826457at2"/>
<evidence type="ECO:0008006" key="3">
    <source>
        <dbReference type="Google" id="ProtNLM"/>
    </source>
</evidence>
<dbReference type="RefSeq" id="WP_103926080.1">
    <property type="nucleotide sequence ID" value="NZ_BBFN01000081.1"/>
</dbReference>